<keyword evidence="3 5" id="KW-1133">Transmembrane helix</keyword>
<evidence type="ECO:0000256" key="4">
    <source>
        <dbReference type="ARBA" id="ARBA00023136"/>
    </source>
</evidence>
<evidence type="ECO:0000313" key="10">
    <source>
        <dbReference type="Proteomes" id="UP000014137"/>
    </source>
</evidence>
<dbReference type="PATRIC" id="fig|1238180.3.peg.5080"/>
<dbReference type="Proteomes" id="UP000014137">
    <property type="component" value="Unassembled WGS sequence"/>
</dbReference>
<evidence type="ECO:0000256" key="5">
    <source>
        <dbReference type="SAM" id="Phobius"/>
    </source>
</evidence>
<evidence type="ECO:0000313" key="8">
    <source>
        <dbReference type="EMBL" id="EMD25156.1"/>
    </source>
</evidence>
<feature type="transmembrane region" description="Helical" evidence="5">
    <location>
        <begin position="84"/>
        <end position="106"/>
    </location>
</feature>
<dbReference type="GO" id="GO:0016020">
    <property type="term" value="C:membrane"/>
    <property type="evidence" value="ECO:0007669"/>
    <property type="project" value="UniProtKB-SubCell"/>
</dbReference>
<dbReference type="EMBL" id="ANMG01000050">
    <property type="protein sequence ID" value="EMD25156.1"/>
    <property type="molecule type" value="Genomic_DNA"/>
</dbReference>
<evidence type="ECO:0000256" key="1">
    <source>
        <dbReference type="ARBA" id="ARBA00004141"/>
    </source>
</evidence>
<sequence length="188" mass="18891">MNHVAAFAAVLCGLVLAASSAGKVRGKGAYAEFVASVPAFGVPARWARWFAAITLAAEFAIAALLLPAAGLIVAGAVAGRWLALAGLVLAFGLFGVLTAAVWRAVARRTGAVCRCFGPARTALAYRHVVRNVLLLLAAASGALAMSGLDGGEPVGLALASALGAVGAVAVIRFEDLAELFAGPVPETR</sequence>
<dbReference type="Proteomes" id="UP000188551">
    <property type="component" value="Unassembled WGS sequence"/>
</dbReference>
<comment type="subcellular location">
    <subcellularLocation>
        <location evidence="1">Membrane</location>
        <topology evidence="1">Multi-pass membrane protein</topology>
    </subcellularLocation>
</comment>
<dbReference type="GO" id="GO:0030416">
    <property type="term" value="P:methylamine metabolic process"/>
    <property type="evidence" value="ECO:0007669"/>
    <property type="project" value="InterPro"/>
</dbReference>
<dbReference type="RefSeq" id="WP_005161216.1">
    <property type="nucleotide sequence ID" value="NZ_ANMG01000050.1"/>
</dbReference>
<keyword evidence="11" id="KW-1185">Reference proteome</keyword>
<keyword evidence="2 5" id="KW-0812">Transmembrane</keyword>
<feature type="transmembrane region" description="Helical" evidence="5">
    <location>
        <begin position="154"/>
        <end position="173"/>
    </location>
</feature>
<evidence type="ECO:0000256" key="2">
    <source>
        <dbReference type="ARBA" id="ARBA00022692"/>
    </source>
</evidence>
<accession>M2QEG7</accession>
<feature type="transmembrane region" description="Helical" evidence="5">
    <location>
        <begin position="127"/>
        <end position="148"/>
    </location>
</feature>
<dbReference type="OrthoDB" id="3638789at2"/>
<reference evidence="8 10" key="1">
    <citation type="submission" date="2012-10" db="EMBL/GenBank/DDBJ databases">
        <title>Genome assembly of Amycolatopsis azurea DSM 43854.</title>
        <authorList>
            <person name="Khatri I."/>
            <person name="Kaur I."/>
            <person name="Subramanian S."/>
            <person name="Mayilraj S."/>
        </authorList>
    </citation>
    <scope>NUCLEOTIDE SEQUENCE [LARGE SCALE GENOMIC DNA]</scope>
    <source>
        <strain evidence="8 10">DSM 43854</strain>
    </source>
</reference>
<keyword evidence="4 5" id="KW-0472">Membrane</keyword>
<evidence type="ECO:0000256" key="3">
    <source>
        <dbReference type="ARBA" id="ARBA00022989"/>
    </source>
</evidence>
<name>M2QEG7_9PSEU</name>
<comment type="caution">
    <text evidence="8">The sequence shown here is derived from an EMBL/GenBank/DDBJ whole genome shotgun (WGS) entry which is preliminary data.</text>
</comment>
<feature type="chain" id="PRO_5039394449" evidence="6">
    <location>
        <begin position="18"/>
        <end position="188"/>
    </location>
</feature>
<feature type="signal peptide" evidence="6">
    <location>
        <begin position="1"/>
        <end position="17"/>
    </location>
</feature>
<dbReference type="InterPro" id="IPR009908">
    <property type="entry name" value="Methylamine_util_MauE"/>
</dbReference>
<dbReference type="AlphaFoldDB" id="M2QEG7"/>
<dbReference type="Pfam" id="PF07291">
    <property type="entry name" value="MauE"/>
    <property type="match status" value="1"/>
</dbReference>
<reference evidence="9 11" key="2">
    <citation type="submission" date="2017-02" db="EMBL/GenBank/DDBJ databases">
        <title>Amycolatopsis azurea DSM 43854 draft genome.</title>
        <authorList>
            <person name="Mayilraj S."/>
        </authorList>
    </citation>
    <scope>NUCLEOTIDE SEQUENCE [LARGE SCALE GENOMIC DNA]</scope>
    <source>
        <strain evidence="9 11">DSM 43854</strain>
    </source>
</reference>
<gene>
    <name evidence="9" type="ORF">B0293_35735</name>
    <name evidence="8" type="ORF">C791_5165</name>
</gene>
<feature type="domain" description="Methylamine utilisation protein MauE" evidence="7">
    <location>
        <begin position="1"/>
        <end position="143"/>
    </location>
</feature>
<proteinExistence type="predicted"/>
<protein>
    <submittedName>
        <fullName evidence="8">Methylamine utilization protein mauE</fullName>
    </submittedName>
</protein>
<feature type="transmembrane region" description="Helical" evidence="5">
    <location>
        <begin position="59"/>
        <end position="78"/>
    </location>
</feature>
<organism evidence="8 10">
    <name type="scientific">Amycolatopsis azurea DSM 43854</name>
    <dbReference type="NCBI Taxonomy" id="1238180"/>
    <lineage>
        <taxon>Bacteria</taxon>
        <taxon>Bacillati</taxon>
        <taxon>Actinomycetota</taxon>
        <taxon>Actinomycetes</taxon>
        <taxon>Pseudonocardiales</taxon>
        <taxon>Pseudonocardiaceae</taxon>
        <taxon>Amycolatopsis</taxon>
    </lineage>
</organism>
<evidence type="ECO:0000313" key="9">
    <source>
        <dbReference type="EMBL" id="OOC01689.1"/>
    </source>
</evidence>
<evidence type="ECO:0000313" key="11">
    <source>
        <dbReference type="Proteomes" id="UP000188551"/>
    </source>
</evidence>
<dbReference type="EMBL" id="MUXN01000027">
    <property type="protein sequence ID" value="OOC01689.1"/>
    <property type="molecule type" value="Genomic_DNA"/>
</dbReference>
<evidence type="ECO:0000259" key="7">
    <source>
        <dbReference type="Pfam" id="PF07291"/>
    </source>
</evidence>
<keyword evidence="6" id="KW-0732">Signal</keyword>
<evidence type="ECO:0000256" key="6">
    <source>
        <dbReference type="SAM" id="SignalP"/>
    </source>
</evidence>